<sequence length="321" mass="33824">MMELLDIVSAAPFWIAVLRVATPLIFGTLGVLLCERAGVLNLGIEGIMVAGAFSGWLAVYLGAPLWGGVAVAAGVGLAFGLLHGWLTVSLALSQHVAGLGVTMLATSVSYYAYRLNFAQVSSPPTITPFAPMTWWAEVPLLGPLIGPVMAAETALTLLALCMAPLIGWLLYRTPLGLALRMVGENPAAAEGQGIRVAAVRIGAIMAGSALMAVGGAFLTLSAFNAFFFNMINGRGWICVALVVFASWRPGRALLGAVLFAAFDALQLRLQQGGASLPGLPPLPYQVYLMLPYVLSILALVLVARRAAYPQALMKPYRKGER</sequence>
<comment type="caution">
    <text evidence="7">The sequence shown here is derived from an EMBL/GenBank/DDBJ whole genome shotgun (WGS) entry which is preliminary data.</text>
</comment>
<evidence type="ECO:0000313" key="7">
    <source>
        <dbReference type="EMBL" id="TSP09926.1"/>
    </source>
</evidence>
<keyword evidence="4 6" id="KW-1133">Transmembrane helix</keyword>
<dbReference type="EMBL" id="VCIZ01000020">
    <property type="protein sequence ID" value="TSP09926.1"/>
    <property type="molecule type" value="Genomic_DNA"/>
</dbReference>
<dbReference type="Pfam" id="PF02653">
    <property type="entry name" value="BPD_transp_2"/>
    <property type="match status" value="1"/>
</dbReference>
<feature type="transmembrane region" description="Helical" evidence="6">
    <location>
        <begin position="201"/>
        <end position="220"/>
    </location>
</feature>
<feature type="transmembrane region" description="Helical" evidence="6">
    <location>
        <begin position="226"/>
        <end position="245"/>
    </location>
</feature>
<evidence type="ECO:0000256" key="4">
    <source>
        <dbReference type="ARBA" id="ARBA00022989"/>
    </source>
</evidence>
<feature type="transmembrane region" description="Helical" evidence="6">
    <location>
        <begin position="289"/>
        <end position="308"/>
    </location>
</feature>
<evidence type="ECO:0000256" key="5">
    <source>
        <dbReference type="ARBA" id="ARBA00023136"/>
    </source>
</evidence>
<comment type="subcellular location">
    <subcellularLocation>
        <location evidence="1">Cell membrane</location>
        <topology evidence="1">Multi-pass membrane protein</topology>
    </subcellularLocation>
</comment>
<reference evidence="7 8" key="1">
    <citation type="submission" date="2019-05" db="EMBL/GenBank/DDBJ databases">
        <title>Whole genome sequence analysis of Cupriavidus campinensis S14E4C strain.</title>
        <authorList>
            <person name="Abbaszade G."/>
            <person name="Szabo A."/>
            <person name="Toumi M."/>
            <person name="Toth E."/>
        </authorList>
    </citation>
    <scope>NUCLEOTIDE SEQUENCE [LARGE SCALE GENOMIC DNA]</scope>
    <source>
        <strain evidence="7 8">S14E4C</strain>
    </source>
</reference>
<keyword evidence="5 6" id="KW-0472">Membrane</keyword>
<feature type="transmembrane region" description="Helical" evidence="6">
    <location>
        <begin position="95"/>
        <end position="113"/>
    </location>
</feature>
<feature type="transmembrane region" description="Helical" evidence="6">
    <location>
        <begin position="252"/>
        <end position="269"/>
    </location>
</feature>
<feature type="transmembrane region" description="Helical" evidence="6">
    <location>
        <begin position="144"/>
        <end position="171"/>
    </location>
</feature>
<evidence type="ECO:0000256" key="1">
    <source>
        <dbReference type="ARBA" id="ARBA00004651"/>
    </source>
</evidence>
<evidence type="ECO:0000256" key="6">
    <source>
        <dbReference type="SAM" id="Phobius"/>
    </source>
</evidence>
<organism evidence="7 8">
    <name type="scientific">Cupriavidus campinensis</name>
    <dbReference type="NCBI Taxonomy" id="151783"/>
    <lineage>
        <taxon>Bacteria</taxon>
        <taxon>Pseudomonadati</taxon>
        <taxon>Pseudomonadota</taxon>
        <taxon>Betaproteobacteria</taxon>
        <taxon>Burkholderiales</taxon>
        <taxon>Burkholderiaceae</taxon>
        <taxon>Cupriavidus</taxon>
    </lineage>
</organism>
<keyword evidence="2" id="KW-1003">Cell membrane</keyword>
<feature type="transmembrane region" description="Helical" evidence="6">
    <location>
        <begin position="65"/>
        <end position="88"/>
    </location>
</feature>
<dbReference type="InterPro" id="IPR001851">
    <property type="entry name" value="ABC_transp_permease"/>
</dbReference>
<name>A0ABY3EGG8_9BURK</name>
<dbReference type="PANTHER" id="PTHR43370:SF2">
    <property type="entry name" value="ABC TRANSPORTER PERMEASE PROTEIN"/>
    <property type="match status" value="1"/>
</dbReference>
<dbReference type="PANTHER" id="PTHR43370">
    <property type="entry name" value="SUGAR ABC TRANSPORTER INTEGRAL MEMBRANE PROTEIN-RELATED"/>
    <property type="match status" value="1"/>
</dbReference>
<dbReference type="CDD" id="cd06580">
    <property type="entry name" value="TM_PBP1_transp_TpRbsC_like"/>
    <property type="match status" value="1"/>
</dbReference>
<evidence type="ECO:0000256" key="3">
    <source>
        <dbReference type="ARBA" id="ARBA00022692"/>
    </source>
</evidence>
<keyword evidence="3 6" id="KW-0812">Transmembrane</keyword>
<accession>A0ABY3EGG8</accession>
<feature type="transmembrane region" description="Helical" evidence="6">
    <location>
        <begin position="39"/>
        <end position="59"/>
    </location>
</feature>
<feature type="transmembrane region" description="Helical" evidence="6">
    <location>
        <begin position="12"/>
        <end position="32"/>
    </location>
</feature>
<keyword evidence="8" id="KW-1185">Reference proteome</keyword>
<evidence type="ECO:0000256" key="2">
    <source>
        <dbReference type="ARBA" id="ARBA00022475"/>
    </source>
</evidence>
<evidence type="ECO:0000313" key="8">
    <source>
        <dbReference type="Proteomes" id="UP000318943"/>
    </source>
</evidence>
<dbReference type="Proteomes" id="UP000318943">
    <property type="component" value="Unassembled WGS sequence"/>
</dbReference>
<proteinExistence type="predicted"/>
<gene>
    <name evidence="7" type="ORF">FGG12_25595</name>
</gene>
<protein>
    <submittedName>
        <fullName evidence="7">ABC transporter permease</fullName>
    </submittedName>
</protein>